<keyword evidence="1" id="KW-0732">Signal</keyword>
<dbReference type="AlphaFoldDB" id="A0A6A6IT13"/>
<evidence type="ECO:0000313" key="2">
    <source>
        <dbReference type="EMBL" id="KAF2253641.1"/>
    </source>
</evidence>
<feature type="signal peptide" evidence="1">
    <location>
        <begin position="1"/>
        <end position="19"/>
    </location>
</feature>
<name>A0A6A6IT13_9PLEO</name>
<keyword evidence="3" id="KW-1185">Reference proteome</keyword>
<gene>
    <name evidence="2" type="ORF">BU26DRAFT_601720</name>
</gene>
<evidence type="ECO:0008006" key="4">
    <source>
        <dbReference type="Google" id="ProtNLM"/>
    </source>
</evidence>
<proteinExistence type="predicted"/>
<dbReference type="RefSeq" id="XP_033688645.1">
    <property type="nucleotide sequence ID" value="XM_033835282.1"/>
</dbReference>
<dbReference type="OrthoDB" id="3781034at2759"/>
<reference evidence="2" key="1">
    <citation type="journal article" date="2020" name="Stud. Mycol.">
        <title>101 Dothideomycetes genomes: a test case for predicting lifestyles and emergence of pathogens.</title>
        <authorList>
            <person name="Haridas S."/>
            <person name="Albert R."/>
            <person name="Binder M."/>
            <person name="Bloem J."/>
            <person name="Labutti K."/>
            <person name="Salamov A."/>
            <person name="Andreopoulos B."/>
            <person name="Baker S."/>
            <person name="Barry K."/>
            <person name="Bills G."/>
            <person name="Bluhm B."/>
            <person name="Cannon C."/>
            <person name="Castanera R."/>
            <person name="Culley D."/>
            <person name="Daum C."/>
            <person name="Ezra D."/>
            <person name="Gonzalez J."/>
            <person name="Henrissat B."/>
            <person name="Kuo A."/>
            <person name="Liang C."/>
            <person name="Lipzen A."/>
            <person name="Lutzoni F."/>
            <person name="Magnuson J."/>
            <person name="Mondo S."/>
            <person name="Nolan M."/>
            <person name="Ohm R."/>
            <person name="Pangilinan J."/>
            <person name="Park H.-J."/>
            <person name="Ramirez L."/>
            <person name="Alfaro M."/>
            <person name="Sun H."/>
            <person name="Tritt A."/>
            <person name="Yoshinaga Y."/>
            <person name="Zwiers L.-H."/>
            <person name="Turgeon B."/>
            <person name="Goodwin S."/>
            <person name="Spatafora J."/>
            <person name="Crous P."/>
            <person name="Grigoriev I."/>
        </authorList>
    </citation>
    <scope>NUCLEOTIDE SEQUENCE</scope>
    <source>
        <strain evidence="2">CBS 122368</strain>
    </source>
</reference>
<evidence type="ECO:0000256" key="1">
    <source>
        <dbReference type="SAM" id="SignalP"/>
    </source>
</evidence>
<dbReference type="Proteomes" id="UP000800094">
    <property type="component" value="Unassembled WGS sequence"/>
</dbReference>
<organism evidence="2 3">
    <name type="scientific">Trematosphaeria pertusa</name>
    <dbReference type="NCBI Taxonomy" id="390896"/>
    <lineage>
        <taxon>Eukaryota</taxon>
        <taxon>Fungi</taxon>
        <taxon>Dikarya</taxon>
        <taxon>Ascomycota</taxon>
        <taxon>Pezizomycotina</taxon>
        <taxon>Dothideomycetes</taxon>
        <taxon>Pleosporomycetidae</taxon>
        <taxon>Pleosporales</taxon>
        <taxon>Massarineae</taxon>
        <taxon>Trematosphaeriaceae</taxon>
        <taxon>Trematosphaeria</taxon>
    </lineage>
</organism>
<dbReference type="EMBL" id="ML987191">
    <property type="protein sequence ID" value="KAF2253641.1"/>
    <property type="molecule type" value="Genomic_DNA"/>
</dbReference>
<evidence type="ECO:0000313" key="3">
    <source>
        <dbReference type="Proteomes" id="UP000800094"/>
    </source>
</evidence>
<accession>A0A6A6IT13</accession>
<feature type="chain" id="PRO_5025346619" description="Cyanovirin-N domain-containing protein" evidence="1">
    <location>
        <begin position="20"/>
        <end position="102"/>
    </location>
</feature>
<sequence>MKSIAGLVALIATSTGVQAQGPGNRPGLSYPSACGYWLVNNAGLTQSDIAKLRCDRTDTCNGEEWNSVYHMSITGQWWGGSQFCSSGCYVWTEGNAQKAGCH</sequence>
<dbReference type="GeneID" id="54588612"/>
<protein>
    <recommendedName>
        <fullName evidence="4">Cyanovirin-N domain-containing protein</fullName>
    </recommendedName>
</protein>